<protein>
    <recommendedName>
        <fullName evidence="3">Head-tail adaptor protein</fullName>
    </recommendedName>
</protein>
<sequence>MLTNADCTLYLCRPDGSYRRLAVGKVYWEGTRGTALNKTGGAAVDSVLVHLPIDADLPEKTSGKDYLLKGLCTFEVSPESPIRDLVKQGDAYTITSIAKWDGGSAYLQYWEVRAK</sequence>
<dbReference type="RefSeq" id="WP_161213453.1">
    <property type="nucleotide sequence ID" value="NZ_WWVX01000005.1"/>
</dbReference>
<keyword evidence="2" id="KW-1185">Reference proteome</keyword>
<name>A0ABW9WX10_9FIRM</name>
<accession>A0ABW9WX10</accession>
<gene>
    <name evidence="1" type="ORF">GT747_08115</name>
</gene>
<dbReference type="EMBL" id="WWVX01000005">
    <property type="protein sequence ID" value="MZL69718.1"/>
    <property type="molecule type" value="Genomic_DNA"/>
</dbReference>
<organism evidence="1 2">
    <name type="scientific">Bittarella massiliensis</name>
    <name type="common">ex Durand et al. 2017</name>
    <dbReference type="NCBI Taxonomy" id="1720313"/>
    <lineage>
        <taxon>Bacteria</taxon>
        <taxon>Bacillati</taxon>
        <taxon>Bacillota</taxon>
        <taxon>Clostridia</taxon>
        <taxon>Eubacteriales</taxon>
        <taxon>Oscillospiraceae</taxon>
        <taxon>Bittarella (ex Durand et al. 2017)</taxon>
    </lineage>
</organism>
<reference evidence="1 2" key="1">
    <citation type="journal article" date="2019" name="Nat. Med.">
        <title>A library of human gut bacterial isolates paired with longitudinal multiomics data enables mechanistic microbiome research.</title>
        <authorList>
            <person name="Poyet M."/>
            <person name="Groussin M."/>
            <person name="Gibbons S.M."/>
            <person name="Avila-Pacheco J."/>
            <person name="Jiang X."/>
            <person name="Kearney S.M."/>
            <person name="Perrotta A.R."/>
            <person name="Berdy B."/>
            <person name="Zhao S."/>
            <person name="Lieberman T.D."/>
            <person name="Swanson P.K."/>
            <person name="Smith M."/>
            <person name="Roesemann S."/>
            <person name="Alexander J.E."/>
            <person name="Rich S.A."/>
            <person name="Livny J."/>
            <person name="Vlamakis H."/>
            <person name="Clish C."/>
            <person name="Bullock K."/>
            <person name="Deik A."/>
            <person name="Scott J."/>
            <person name="Pierce K.A."/>
            <person name="Xavier R.J."/>
            <person name="Alm E.J."/>
        </authorList>
    </citation>
    <scope>NUCLEOTIDE SEQUENCE [LARGE SCALE GENOMIC DNA]</scope>
    <source>
        <strain evidence="1 2">BIOML-A2</strain>
    </source>
</reference>
<comment type="caution">
    <text evidence="1">The sequence shown here is derived from an EMBL/GenBank/DDBJ whole genome shotgun (WGS) entry which is preliminary data.</text>
</comment>
<dbReference type="Proteomes" id="UP000474718">
    <property type="component" value="Unassembled WGS sequence"/>
</dbReference>
<evidence type="ECO:0008006" key="3">
    <source>
        <dbReference type="Google" id="ProtNLM"/>
    </source>
</evidence>
<evidence type="ECO:0000313" key="1">
    <source>
        <dbReference type="EMBL" id="MZL69718.1"/>
    </source>
</evidence>
<proteinExistence type="predicted"/>
<evidence type="ECO:0000313" key="2">
    <source>
        <dbReference type="Proteomes" id="UP000474718"/>
    </source>
</evidence>